<dbReference type="Gene3D" id="3.20.20.140">
    <property type="entry name" value="Metal-dependent hydrolases"/>
    <property type="match status" value="1"/>
</dbReference>
<dbReference type="InterPro" id="IPR018228">
    <property type="entry name" value="DNase_TatD-rel_CS"/>
</dbReference>
<dbReference type="Proteomes" id="UP000507470">
    <property type="component" value="Unassembled WGS sequence"/>
</dbReference>
<dbReference type="PANTHER" id="PTHR46363">
    <property type="entry name" value="DEOXYRIBONUCLEASE TATDN2-RELATED"/>
    <property type="match status" value="1"/>
</dbReference>
<dbReference type="InterPro" id="IPR032466">
    <property type="entry name" value="Metal_Hydrolase"/>
</dbReference>
<comment type="similarity">
    <text evidence="1">Belongs to the metallo-dependent hydrolases superfamily. TatD-type hydrolase family.</text>
</comment>
<dbReference type="GO" id="GO:0016788">
    <property type="term" value="F:hydrolase activity, acting on ester bonds"/>
    <property type="evidence" value="ECO:0007669"/>
    <property type="project" value="InterPro"/>
</dbReference>
<evidence type="ECO:0000313" key="5">
    <source>
        <dbReference type="Proteomes" id="UP000507470"/>
    </source>
</evidence>
<sequence>MHILNSWIADLEMLICVNRMVAVGECGLDSSDNPNNEELKKQVNVFEEQLRIAKRQHLPVVIHCRGDKKLKAMCRDSLSNFLEEDHPIHWYCFNGDIEEYRQCKTMFPNGKFGISPFLLMDNKYLTYRATVCELDLEDLVLETDSPILHPQGYSEASPELLKDIMWKLASMFHVPSEDIARVTTRNARQLYNID</sequence>
<dbReference type="EC" id="3.1.21.-" evidence="4"/>
<gene>
    <name evidence="4" type="ORF">MCOR_52123</name>
</gene>
<organism evidence="4 5">
    <name type="scientific">Mytilus coruscus</name>
    <name type="common">Sea mussel</name>
    <dbReference type="NCBI Taxonomy" id="42192"/>
    <lineage>
        <taxon>Eukaryota</taxon>
        <taxon>Metazoa</taxon>
        <taxon>Spiralia</taxon>
        <taxon>Lophotrochozoa</taxon>
        <taxon>Mollusca</taxon>
        <taxon>Bivalvia</taxon>
        <taxon>Autobranchia</taxon>
        <taxon>Pteriomorphia</taxon>
        <taxon>Mytilida</taxon>
        <taxon>Mytiloidea</taxon>
        <taxon>Mytilidae</taxon>
        <taxon>Mytilinae</taxon>
        <taxon>Mytilus</taxon>
    </lineage>
</organism>
<keyword evidence="2 4" id="KW-0378">Hydrolase</keyword>
<keyword evidence="3" id="KW-0479">Metal-binding</keyword>
<evidence type="ECO:0000313" key="4">
    <source>
        <dbReference type="EMBL" id="CAC5419833.1"/>
    </source>
</evidence>
<feature type="binding site" evidence="3">
    <location>
        <position position="144"/>
    </location>
    <ligand>
        <name>a divalent metal cation</name>
        <dbReference type="ChEBI" id="CHEBI:60240"/>
        <label>1</label>
    </ligand>
</feature>
<dbReference type="AlphaFoldDB" id="A0A6J8EIR3"/>
<dbReference type="GO" id="GO:0046872">
    <property type="term" value="F:metal ion binding"/>
    <property type="evidence" value="ECO:0007669"/>
    <property type="project" value="UniProtKB-KW"/>
</dbReference>
<keyword evidence="5" id="KW-1185">Reference proteome</keyword>
<dbReference type="PROSITE" id="PS01091">
    <property type="entry name" value="TATD_3"/>
    <property type="match status" value="1"/>
</dbReference>
<evidence type="ECO:0000256" key="1">
    <source>
        <dbReference type="ARBA" id="ARBA00009275"/>
    </source>
</evidence>
<dbReference type="InterPro" id="IPR001130">
    <property type="entry name" value="TatD-like"/>
</dbReference>
<dbReference type="PIRSF" id="PIRSF005902">
    <property type="entry name" value="DNase_TatD"/>
    <property type="match status" value="1"/>
</dbReference>
<feature type="binding site" evidence="3">
    <location>
        <position position="25"/>
    </location>
    <ligand>
        <name>a divalent metal cation</name>
        <dbReference type="ChEBI" id="CHEBI:60240"/>
        <label>1</label>
    </ligand>
</feature>
<accession>A0A6J8EIR3</accession>
<evidence type="ECO:0000256" key="3">
    <source>
        <dbReference type="PIRSR" id="PIRSR005902-1"/>
    </source>
</evidence>
<protein>
    <submittedName>
        <fullName evidence="4">TatD</fullName>
        <ecNumber evidence="4">3.1.21.-</ecNumber>
    </submittedName>
</protein>
<evidence type="ECO:0000256" key="2">
    <source>
        <dbReference type="ARBA" id="ARBA00022801"/>
    </source>
</evidence>
<dbReference type="PANTHER" id="PTHR46363:SF1">
    <property type="entry name" value="DEOXYRIBONUCLEASE TATDN2-RELATED"/>
    <property type="match status" value="1"/>
</dbReference>
<dbReference type="OrthoDB" id="9980814at2759"/>
<feature type="binding site" evidence="3">
    <location>
        <position position="63"/>
    </location>
    <ligand>
        <name>a divalent metal cation</name>
        <dbReference type="ChEBI" id="CHEBI:60240"/>
        <label>2</label>
    </ligand>
</feature>
<dbReference type="SUPFAM" id="SSF51556">
    <property type="entry name" value="Metallo-dependent hydrolases"/>
    <property type="match status" value="1"/>
</dbReference>
<dbReference type="Pfam" id="PF01026">
    <property type="entry name" value="TatD_DNase"/>
    <property type="match status" value="1"/>
</dbReference>
<proteinExistence type="inferred from homology"/>
<dbReference type="EMBL" id="CACVKT020009053">
    <property type="protein sequence ID" value="CAC5419833.1"/>
    <property type="molecule type" value="Genomic_DNA"/>
</dbReference>
<name>A0A6J8EIR3_MYTCO</name>
<reference evidence="4 5" key="1">
    <citation type="submission" date="2020-06" db="EMBL/GenBank/DDBJ databases">
        <authorList>
            <person name="Li R."/>
            <person name="Bekaert M."/>
        </authorList>
    </citation>
    <scope>NUCLEOTIDE SEQUENCE [LARGE SCALE GENOMIC DNA]</scope>
    <source>
        <strain evidence="5">wild</strain>
    </source>
</reference>